<name>A0A1J6I9G9_NICAT</name>
<gene>
    <name evidence="7" type="primary">LTP2_1</name>
    <name evidence="7" type="ORF">A4A49_56689</name>
</gene>
<comment type="similarity">
    <text evidence="1 4">Belongs to the plant LTP family.</text>
</comment>
<dbReference type="SMR" id="A0A1J6I9G9"/>
<feature type="chain" id="PRO_5013312451" description="Non-specific lipid-transfer protein" evidence="5">
    <location>
        <begin position="23"/>
        <end position="112"/>
    </location>
</feature>
<dbReference type="STRING" id="49451.A0A1J6I9G9"/>
<dbReference type="OMA" id="YEISPGM"/>
<dbReference type="OrthoDB" id="1890443at2759"/>
<comment type="caution">
    <text evidence="7">The sequence shown here is derived from an EMBL/GenBank/DDBJ whole genome shotgun (WGS) entry which is preliminary data.</text>
</comment>
<evidence type="ECO:0000259" key="6">
    <source>
        <dbReference type="SMART" id="SM00499"/>
    </source>
</evidence>
<protein>
    <recommendedName>
        <fullName evidence="4">Non-specific lipid-transfer protein</fullName>
    </recommendedName>
</protein>
<dbReference type="Pfam" id="PF00234">
    <property type="entry name" value="Tryp_alpha_amyl"/>
    <property type="match status" value="1"/>
</dbReference>
<dbReference type="Gramene" id="OIT01669">
    <property type="protein sequence ID" value="OIT01669"/>
    <property type="gene ID" value="A4A49_56689"/>
</dbReference>
<reference evidence="7" key="1">
    <citation type="submission" date="2016-11" db="EMBL/GenBank/DDBJ databases">
        <title>The genome of Nicotiana attenuata.</title>
        <authorList>
            <person name="Xu S."/>
            <person name="Brockmoeller T."/>
            <person name="Gaquerel E."/>
            <person name="Navarro A."/>
            <person name="Kuhl H."/>
            <person name="Gase K."/>
            <person name="Ling Z."/>
            <person name="Zhou W."/>
            <person name="Kreitzer C."/>
            <person name="Stanke M."/>
            <person name="Tang H."/>
            <person name="Lyons E."/>
            <person name="Pandey P."/>
            <person name="Pandey S.P."/>
            <person name="Timmermann B."/>
            <person name="Baldwin I.T."/>
        </authorList>
    </citation>
    <scope>NUCLEOTIDE SEQUENCE [LARGE SCALE GENOMIC DNA]</scope>
    <source>
        <strain evidence="7">UT</strain>
    </source>
</reference>
<comment type="function">
    <text evidence="4">Plant non-specific lipid-transfer proteins transfer phospholipids as well as galactolipids across membranes. May play a role in wax or cutin deposition in the cell walls of expanding epidermal cells and certain secretory tissues.</text>
</comment>
<evidence type="ECO:0000256" key="5">
    <source>
        <dbReference type="SAM" id="SignalP"/>
    </source>
</evidence>
<evidence type="ECO:0000256" key="1">
    <source>
        <dbReference type="ARBA" id="ARBA00009748"/>
    </source>
</evidence>
<dbReference type="GO" id="GO:0008289">
    <property type="term" value="F:lipid binding"/>
    <property type="evidence" value="ECO:0007669"/>
    <property type="project" value="UniProtKB-KW"/>
</dbReference>
<dbReference type="InterPro" id="IPR000528">
    <property type="entry name" value="Plant_nsLTP"/>
</dbReference>
<dbReference type="GeneID" id="109228163"/>
<accession>A0A1J6I9G9</accession>
<dbReference type="AlphaFoldDB" id="A0A1J6I9G9"/>
<dbReference type="Proteomes" id="UP000187609">
    <property type="component" value="Unassembled WGS sequence"/>
</dbReference>
<dbReference type="SUPFAM" id="SSF47699">
    <property type="entry name" value="Bifunctional inhibitor/lipid-transfer protein/seed storage 2S albumin"/>
    <property type="match status" value="1"/>
</dbReference>
<dbReference type="EMBL" id="MJEQ01037188">
    <property type="protein sequence ID" value="OIT01669.1"/>
    <property type="molecule type" value="Genomic_DNA"/>
</dbReference>
<keyword evidence="2 4" id="KW-0813">Transport</keyword>
<evidence type="ECO:0000256" key="4">
    <source>
        <dbReference type="RuleBase" id="RU000628"/>
    </source>
</evidence>
<dbReference type="GO" id="GO:0006869">
    <property type="term" value="P:lipid transport"/>
    <property type="evidence" value="ECO:0007669"/>
    <property type="project" value="InterPro"/>
</dbReference>
<dbReference type="KEGG" id="nau:109228163"/>
<keyword evidence="8" id="KW-1185">Reference proteome</keyword>
<dbReference type="PRINTS" id="PR00382">
    <property type="entry name" value="LIPIDTRNSFER"/>
</dbReference>
<dbReference type="SMART" id="SM00499">
    <property type="entry name" value="AAI"/>
    <property type="match status" value="1"/>
</dbReference>
<dbReference type="InterPro" id="IPR016140">
    <property type="entry name" value="Bifunc_inhib/LTP/seed_store"/>
</dbReference>
<evidence type="ECO:0000313" key="8">
    <source>
        <dbReference type="Proteomes" id="UP000187609"/>
    </source>
</evidence>
<keyword evidence="5" id="KW-0732">Signal</keyword>
<dbReference type="Gene3D" id="1.10.110.10">
    <property type="entry name" value="Plant lipid-transfer and hydrophobic proteins"/>
    <property type="match status" value="1"/>
</dbReference>
<proteinExistence type="inferred from homology"/>
<dbReference type="InterPro" id="IPR036312">
    <property type="entry name" value="Bifun_inhib/LTP/seed_sf"/>
</dbReference>
<dbReference type="CDD" id="cd01960">
    <property type="entry name" value="nsLTP1"/>
    <property type="match status" value="1"/>
</dbReference>
<evidence type="ECO:0000256" key="3">
    <source>
        <dbReference type="ARBA" id="ARBA00023121"/>
    </source>
</evidence>
<sequence length="112" mass="11563">MAGKIACLVVLCIVAVARSAEALTCTDVDAHLKNCVPFLTNTGLLGTCCDGVKELNAVASTTVDRQTACTCLEAAAKSMLLLDLTKAANLPNTCGVELPFKISLNMACSTVV</sequence>
<evidence type="ECO:0000256" key="2">
    <source>
        <dbReference type="ARBA" id="ARBA00022448"/>
    </source>
</evidence>
<organism evidence="7 8">
    <name type="scientific">Nicotiana attenuata</name>
    <name type="common">Coyote tobacco</name>
    <dbReference type="NCBI Taxonomy" id="49451"/>
    <lineage>
        <taxon>Eukaryota</taxon>
        <taxon>Viridiplantae</taxon>
        <taxon>Streptophyta</taxon>
        <taxon>Embryophyta</taxon>
        <taxon>Tracheophyta</taxon>
        <taxon>Spermatophyta</taxon>
        <taxon>Magnoliopsida</taxon>
        <taxon>eudicotyledons</taxon>
        <taxon>Gunneridae</taxon>
        <taxon>Pentapetalae</taxon>
        <taxon>asterids</taxon>
        <taxon>lamiids</taxon>
        <taxon>Solanales</taxon>
        <taxon>Solanaceae</taxon>
        <taxon>Nicotianoideae</taxon>
        <taxon>Nicotianeae</taxon>
        <taxon>Nicotiana</taxon>
    </lineage>
</organism>
<evidence type="ECO:0000313" key="7">
    <source>
        <dbReference type="EMBL" id="OIT01669.1"/>
    </source>
</evidence>
<dbReference type="PANTHER" id="PTHR33076">
    <property type="entry name" value="NON-SPECIFIC LIPID-TRANSFER PROTEIN 2-RELATED"/>
    <property type="match status" value="1"/>
</dbReference>
<feature type="signal peptide" evidence="5">
    <location>
        <begin position="1"/>
        <end position="22"/>
    </location>
</feature>
<feature type="domain" description="Bifunctional inhibitor/plant lipid transfer protein/seed storage helical" evidence="6">
    <location>
        <begin position="25"/>
        <end position="108"/>
    </location>
</feature>
<keyword evidence="3 4" id="KW-0446">Lipid-binding</keyword>